<reference evidence="7" key="2">
    <citation type="submission" date="2021-01" db="UniProtKB">
        <authorList>
            <consortium name="EnsemblMetazoa"/>
        </authorList>
    </citation>
    <scope>IDENTIFICATION</scope>
</reference>
<evidence type="ECO:0000256" key="3">
    <source>
        <dbReference type="ARBA" id="ARBA00017551"/>
    </source>
</evidence>
<protein>
    <recommendedName>
        <fullName evidence="3">Pre-rRNA-processing protein TSR2 homolog</fullName>
    </recommendedName>
</protein>
<evidence type="ECO:0000256" key="2">
    <source>
        <dbReference type="ARBA" id="ARBA00006524"/>
    </source>
</evidence>
<evidence type="ECO:0000256" key="1">
    <source>
        <dbReference type="ARBA" id="ARBA00002210"/>
    </source>
</evidence>
<evidence type="ECO:0000256" key="5">
    <source>
        <dbReference type="SAM" id="MobiDB-lite"/>
    </source>
</evidence>
<dbReference type="FunCoup" id="A0A7M7RIL3">
    <property type="interactions" value="1437"/>
</dbReference>
<evidence type="ECO:0000313" key="7">
    <source>
        <dbReference type="EnsemblMetazoa" id="XP_797024"/>
    </source>
</evidence>
<proteinExistence type="inferred from homology"/>
<dbReference type="InterPro" id="IPR019398">
    <property type="entry name" value="Pre-rRNA_process_TSR2"/>
</dbReference>
<dbReference type="Proteomes" id="UP000007110">
    <property type="component" value="Unassembled WGS sequence"/>
</dbReference>
<dbReference type="Pfam" id="PF10273">
    <property type="entry name" value="WGG"/>
    <property type="match status" value="1"/>
</dbReference>
<dbReference type="RefSeq" id="XP_797024.2">
    <property type="nucleotide sequence ID" value="XM_791931.4"/>
</dbReference>
<dbReference type="GO" id="GO:0000462">
    <property type="term" value="P:maturation of SSU-rRNA from tricistronic rRNA transcript (SSU-rRNA, 5.8S rRNA, LSU-rRNA)"/>
    <property type="evidence" value="ECO:0000318"/>
    <property type="project" value="GO_Central"/>
</dbReference>
<comment type="function">
    <text evidence="1">May be involved in 20S pre-rRNA processing.</text>
</comment>
<feature type="compositionally biased region" description="Low complexity" evidence="5">
    <location>
        <begin position="157"/>
        <end position="197"/>
    </location>
</feature>
<keyword evidence="4" id="KW-0698">rRNA processing</keyword>
<dbReference type="InParanoid" id="A0A7M7RIL3"/>
<sequence>MAYAGAKEHLVVFHQSIQSIFDGWTGLQLAVRQGYGGPHGLEKARWMVDAVHDWFLENDGIEPYELEDFLADILDHEFDTIVEDDSLNLVATNICTNFHLCTTGHHEAVLEKIKQTPAARIGECVADATEDMEEDDVPDGSVQDANMQAMLGGMRLGQQSHGSSSQNNSEMAGPSSSSSSSLGATGGASSSSSSINSRQEPAEDEDGWTTVRKTKKK</sequence>
<keyword evidence="8" id="KW-1185">Reference proteome</keyword>
<dbReference type="OMA" id="LAKDEWF"/>
<evidence type="ECO:0000256" key="4">
    <source>
        <dbReference type="ARBA" id="ARBA00022552"/>
    </source>
</evidence>
<comment type="similarity">
    <text evidence="2">Belongs to the TSR2 family.</text>
</comment>
<accession>A0A7M7RIL3</accession>
<feature type="region of interest" description="Disordered" evidence="5">
    <location>
        <begin position="156"/>
        <end position="217"/>
    </location>
</feature>
<dbReference type="GO" id="GO:0005634">
    <property type="term" value="C:nucleus"/>
    <property type="evidence" value="ECO:0000318"/>
    <property type="project" value="GO_Central"/>
</dbReference>
<dbReference type="AlphaFoldDB" id="A0A7M7RIL3"/>
<name>A0A7M7RIL3_STRPU</name>
<organism evidence="7 8">
    <name type="scientific">Strongylocentrotus purpuratus</name>
    <name type="common">Purple sea urchin</name>
    <dbReference type="NCBI Taxonomy" id="7668"/>
    <lineage>
        <taxon>Eukaryota</taxon>
        <taxon>Metazoa</taxon>
        <taxon>Echinodermata</taxon>
        <taxon>Eleutherozoa</taxon>
        <taxon>Echinozoa</taxon>
        <taxon>Echinoidea</taxon>
        <taxon>Euechinoidea</taxon>
        <taxon>Echinacea</taxon>
        <taxon>Camarodonta</taxon>
        <taxon>Echinidea</taxon>
        <taxon>Strongylocentrotidae</taxon>
        <taxon>Strongylocentrotus</taxon>
    </lineage>
</organism>
<evidence type="ECO:0000313" key="8">
    <source>
        <dbReference type="Proteomes" id="UP000007110"/>
    </source>
</evidence>
<dbReference type="InterPro" id="IPR001660">
    <property type="entry name" value="SAM"/>
</dbReference>
<feature type="domain" description="SAM" evidence="6">
    <location>
        <begin position="46"/>
        <end position="119"/>
    </location>
</feature>
<dbReference type="PROSITE" id="PS50105">
    <property type="entry name" value="SAM_DOMAIN"/>
    <property type="match status" value="1"/>
</dbReference>
<dbReference type="PANTHER" id="PTHR21250">
    <property type="entry name" value="PRE-RRNA-PROCESSING PROTEIN TSR2 HOMOLOG"/>
    <property type="match status" value="1"/>
</dbReference>
<dbReference type="CTD" id="90121"/>
<dbReference type="GeneID" id="592405"/>
<dbReference type="EnsemblMetazoa" id="XM_791931">
    <property type="protein sequence ID" value="XP_797024"/>
    <property type="gene ID" value="LOC592405"/>
</dbReference>
<dbReference type="KEGG" id="spu:592405"/>
<dbReference type="OrthoDB" id="263560at2759"/>
<reference evidence="8" key="1">
    <citation type="submission" date="2015-02" db="EMBL/GenBank/DDBJ databases">
        <title>Genome sequencing for Strongylocentrotus purpuratus.</title>
        <authorList>
            <person name="Murali S."/>
            <person name="Liu Y."/>
            <person name="Vee V."/>
            <person name="English A."/>
            <person name="Wang M."/>
            <person name="Skinner E."/>
            <person name="Han Y."/>
            <person name="Muzny D.M."/>
            <person name="Worley K.C."/>
            <person name="Gibbs R.A."/>
        </authorList>
    </citation>
    <scope>NUCLEOTIDE SEQUENCE</scope>
</reference>
<evidence type="ECO:0000259" key="6">
    <source>
        <dbReference type="PROSITE" id="PS50105"/>
    </source>
</evidence>